<evidence type="ECO:0000256" key="1">
    <source>
        <dbReference type="SAM" id="MobiDB-lite"/>
    </source>
</evidence>
<dbReference type="EMBL" id="JBFOLJ010000086">
    <property type="protein sequence ID" value="KAL2455999.1"/>
    <property type="molecule type" value="Genomic_DNA"/>
</dbReference>
<accession>A0ABD1NX90</accession>
<organism evidence="2 3">
    <name type="scientific">Forsythia ovata</name>
    <dbReference type="NCBI Taxonomy" id="205694"/>
    <lineage>
        <taxon>Eukaryota</taxon>
        <taxon>Viridiplantae</taxon>
        <taxon>Streptophyta</taxon>
        <taxon>Embryophyta</taxon>
        <taxon>Tracheophyta</taxon>
        <taxon>Spermatophyta</taxon>
        <taxon>Magnoliopsida</taxon>
        <taxon>eudicotyledons</taxon>
        <taxon>Gunneridae</taxon>
        <taxon>Pentapetalae</taxon>
        <taxon>asterids</taxon>
        <taxon>lamiids</taxon>
        <taxon>Lamiales</taxon>
        <taxon>Oleaceae</taxon>
        <taxon>Forsythieae</taxon>
        <taxon>Forsythia</taxon>
    </lineage>
</organism>
<protein>
    <submittedName>
        <fullName evidence="2">Uncharacterized protein</fullName>
    </submittedName>
</protein>
<evidence type="ECO:0000313" key="3">
    <source>
        <dbReference type="Proteomes" id="UP001604277"/>
    </source>
</evidence>
<reference evidence="3" key="1">
    <citation type="submission" date="2024-07" db="EMBL/GenBank/DDBJ databases">
        <title>Two chromosome-level genome assemblies of Korean endemic species Abeliophyllum distichum and Forsythia ovata (Oleaceae).</title>
        <authorList>
            <person name="Jang H."/>
        </authorList>
    </citation>
    <scope>NUCLEOTIDE SEQUENCE [LARGE SCALE GENOMIC DNA]</scope>
</reference>
<feature type="compositionally biased region" description="Basic and acidic residues" evidence="1">
    <location>
        <begin position="25"/>
        <end position="40"/>
    </location>
</feature>
<feature type="compositionally biased region" description="Basic residues" evidence="1">
    <location>
        <begin position="9"/>
        <end position="18"/>
    </location>
</feature>
<keyword evidence="3" id="KW-1185">Reference proteome</keyword>
<dbReference type="Proteomes" id="UP001604277">
    <property type="component" value="Unassembled WGS sequence"/>
</dbReference>
<gene>
    <name evidence="2" type="ORF">Fot_57139</name>
</gene>
<feature type="region of interest" description="Disordered" evidence="1">
    <location>
        <begin position="144"/>
        <end position="168"/>
    </location>
</feature>
<evidence type="ECO:0000313" key="2">
    <source>
        <dbReference type="EMBL" id="KAL2455999.1"/>
    </source>
</evidence>
<sequence>MASSPNNTKLRHKSKGRRNSIATKRNPDKNKAIPKSETKKFSFSSNEFLEPQKKPLEKLHKVESAENDCRAESVDNIIGSIEQDREGIQLEPNSFNCADDNMSRKYNIYKSESGKLDIIYSRALTVRDSKLILQQVVQLPISNSSGREYDYGNEDVVESVKEEKSENK</sequence>
<dbReference type="AlphaFoldDB" id="A0ABD1NX90"/>
<feature type="region of interest" description="Disordered" evidence="1">
    <location>
        <begin position="1"/>
        <end position="56"/>
    </location>
</feature>
<name>A0ABD1NX90_9LAMI</name>
<feature type="compositionally biased region" description="Basic and acidic residues" evidence="1">
    <location>
        <begin position="158"/>
        <end position="168"/>
    </location>
</feature>
<comment type="caution">
    <text evidence="2">The sequence shown here is derived from an EMBL/GenBank/DDBJ whole genome shotgun (WGS) entry which is preliminary data.</text>
</comment>
<proteinExistence type="predicted"/>